<dbReference type="Proteomes" id="UP001320831">
    <property type="component" value="Unassembled WGS sequence"/>
</dbReference>
<dbReference type="InterPro" id="IPR009593">
    <property type="entry name" value="DUF1203"/>
</dbReference>
<accession>A0ABT2LL37</accession>
<reference evidence="1 2" key="1">
    <citation type="submission" date="2022-09" db="EMBL/GenBank/DDBJ databases">
        <title>Chelativorans salina sp. nov., a novel slightly halophilic bacterium isolated from a saline lake sediment enrichment.</title>
        <authorList>
            <person name="Gao L."/>
            <person name="Fang B.-Z."/>
            <person name="Li W.-J."/>
        </authorList>
    </citation>
    <scope>NUCLEOTIDE SEQUENCE [LARGE SCALE GENOMIC DNA]</scope>
    <source>
        <strain evidence="1 2">EGI FJ00035</strain>
    </source>
</reference>
<evidence type="ECO:0000313" key="1">
    <source>
        <dbReference type="EMBL" id="MCT7375307.1"/>
    </source>
</evidence>
<dbReference type="PIRSF" id="PIRSF034110">
    <property type="entry name" value="DUF1203"/>
    <property type="match status" value="1"/>
</dbReference>
<dbReference type="RefSeq" id="WP_260902165.1">
    <property type="nucleotide sequence ID" value="NZ_JAOCZP010000002.1"/>
</dbReference>
<sequence>MGLIRFIAMPTREARAFQGGGLDAYGSPPERRISDGDGVPCRHCLRHVPAGRPYLVFAYRPFPDLQPYAETGPIFLCADECPRAMESDVMPETLRASTEFLLRGYDGKDRIIYGTGSVTPKRLVCTQAHELLQRPQVVYLHLRSAKYNCYQCRIERA</sequence>
<proteinExistence type="predicted"/>
<name>A0ABT2LL37_9HYPH</name>
<protein>
    <submittedName>
        <fullName evidence="1">DUF1203 domain-containing protein</fullName>
    </submittedName>
</protein>
<comment type="caution">
    <text evidence="1">The sequence shown here is derived from an EMBL/GenBank/DDBJ whole genome shotgun (WGS) entry which is preliminary data.</text>
</comment>
<dbReference type="Pfam" id="PF06718">
    <property type="entry name" value="DUF1203"/>
    <property type="match status" value="1"/>
</dbReference>
<organism evidence="1 2">
    <name type="scientific">Chelativorans salis</name>
    <dbReference type="NCBI Taxonomy" id="2978478"/>
    <lineage>
        <taxon>Bacteria</taxon>
        <taxon>Pseudomonadati</taxon>
        <taxon>Pseudomonadota</taxon>
        <taxon>Alphaproteobacteria</taxon>
        <taxon>Hyphomicrobiales</taxon>
        <taxon>Phyllobacteriaceae</taxon>
        <taxon>Chelativorans</taxon>
    </lineage>
</organism>
<gene>
    <name evidence="1" type="ORF">N5A92_09700</name>
</gene>
<dbReference type="EMBL" id="JAOCZP010000002">
    <property type="protein sequence ID" value="MCT7375307.1"/>
    <property type="molecule type" value="Genomic_DNA"/>
</dbReference>
<keyword evidence="2" id="KW-1185">Reference proteome</keyword>
<evidence type="ECO:0000313" key="2">
    <source>
        <dbReference type="Proteomes" id="UP001320831"/>
    </source>
</evidence>